<dbReference type="PANTHER" id="PTHR35903">
    <property type="entry name" value="FLAGELLIN B1"/>
    <property type="match status" value="1"/>
</dbReference>
<dbReference type="GO" id="GO:0097589">
    <property type="term" value="C:archaeal-type flagellum"/>
    <property type="evidence" value="ECO:0007669"/>
    <property type="project" value="UniProtKB-SubCell"/>
</dbReference>
<dbReference type="NCBIfam" id="TIGR02537">
    <property type="entry name" value="arch_flag_Nterm"/>
    <property type="match status" value="1"/>
</dbReference>
<dbReference type="eggNOG" id="arCOG01829">
    <property type="taxonomic scope" value="Archaea"/>
</dbReference>
<reference evidence="6 7" key="1">
    <citation type="submission" date="2010-05" db="EMBL/GenBank/DDBJ databases">
        <title>Complete sequence of Methanococcus voltae A3.</title>
        <authorList>
            <consortium name="US DOE Joint Genome Institute"/>
            <person name="Lucas S."/>
            <person name="Copeland A."/>
            <person name="Lapidus A."/>
            <person name="Cheng J.-F."/>
            <person name="Bruce D."/>
            <person name="Goodwin L."/>
            <person name="Pitluck S."/>
            <person name="Lowry S."/>
            <person name="Clum A."/>
            <person name="Land M."/>
            <person name="Hauser L."/>
            <person name="Kyrpides N."/>
            <person name="Mikhailova N."/>
            <person name="Whitman W.B."/>
            <person name="Woyke T."/>
        </authorList>
    </citation>
    <scope>NUCLEOTIDE SEQUENCE [LARGE SCALE GENOMIC DNA]</scope>
    <source>
        <strain evidence="7">ATCC BAA-1334 / A3</strain>
    </source>
</reference>
<evidence type="ECO:0000256" key="1">
    <source>
        <dbReference type="ARBA" id="ARBA00004618"/>
    </source>
</evidence>
<feature type="transmembrane region" description="Helical" evidence="5">
    <location>
        <begin position="12"/>
        <end position="36"/>
    </location>
</feature>
<dbReference type="KEGG" id="mvo:Mvol_1294"/>
<evidence type="ECO:0000256" key="3">
    <source>
        <dbReference type="ARBA" id="ARBA00022440"/>
    </source>
</evidence>
<proteinExistence type="inferred from homology"/>
<dbReference type="AlphaFoldDB" id="D7DUZ1"/>
<keyword evidence="5" id="KW-1133">Transmembrane helix</keyword>
<comment type="function">
    <text evidence="4">Flagellin is the subunit protein which polymerizes to form the filaments of archaeal flagella.</text>
</comment>
<comment type="subcellular location">
    <subcellularLocation>
        <location evidence="1 4">Archaeal flagellum</location>
    </subcellularLocation>
</comment>
<name>D7DUZ1_METV3</name>
<sequence length="231" mass="24650">MLKSFMNNKKGAVGIGTLIIFIALVLVAAVAASVIINTAGKLQHKAAVVGQESTQQVASGLQVMKVSGHAVDKYNMDKIAIMVSPNIGDEIDLSTTVVTFSTKENKISLLYENDSSNARLENATGTNNIFEKNGNYDEGAWPFDDAYGSGNGEKKFGIIVLQDMDKSVSGDHPTVNYGDKVLLAINIGEIVGDDIGNRIRIQGEVIPEFGASGIIDFTTPPVYNNNVIALQ</sequence>
<evidence type="ECO:0000313" key="7">
    <source>
        <dbReference type="Proteomes" id="UP000007722"/>
    </source>
</evidence>
<evidence type="ECO:0000313" key="6">
    <source>
        <dbReference type="EMBL" id="ADI36951.1"/>
    </source>
</evidence>
<evidence type="ECO:0000256" key="5">
    <source>
        <dbReference type="SAM" id="Phobius"/>
    </source>
</evidence>
<dbReference type="InParanoid" id="D7DUZ1"/>
<protein>
    <recommendedName>
        <fullName evidence="4">Flagellin</fullName>
    </recommendedName>
</protein>
<dbReference type="NCBIfam" id="NF006325">
    <property type="entry name" value="PRK08541.1"/>
    <property type="match status" value="1"/>
</dbReference>
<dbReference type="STRING" id="456320.Mvol_1294"/>
<accession>D7DUZ1</accession>
<dbReference type="HOGENOM" id="CLU_051124_0_1_2"/>
<dbReference type="GO" id="GO:0097588">
    <property type="term" value="P:archaeal or bacterial-type flagellum-dependent cell motility"/>
    <property type="evidence" value="ECO:0007669"/>
    <property type="project" value="InterPro"/>
</dbReference>
<comment type="similarity">
    <text evidence="2 4">Belongs to the archaeal flagellin family.</text>
</comment>
<keyword evidence="6" id="KW-0966">Cell projection</keyword>
<dbReference type="Pfam" id="PF01917">
    <property type="entry name" value="Flagellin_arch-type"/>
    <property type="match status" value="1"/>
</dbReference>
<dbReference type="InterPro" id="IPR002774">
    <property type="entry name" value="Flagellin_arc-type"/>
</dbReference>
<evidence type="ECO:0000256" key="2">
    <source>
        <dbReference type="ARBA" id="ARBA00010256"/>
    </source>
</evidence>
<dbReference type="InterPro" id="IPR013373">
    <property type="entry name" value="Flagellin/pilin_N_arc"/>
</dbReference>
<evidence type="ECO:0000256" key="4">
    <source>
        <dbReference type="RuleBase" id="RU361282"/>
    </source>
</evidence>
<dbReference type="OrthoDB" id="102632at2157"/>
<dbReference type="GO" id="GO:0005198">
    <property type="term" value="F:structural molecule activity"/>
    <property type="evidence" value="ECO:0007669"/>
    <property type="project" value="InterPro"/>
</dbReference>
<keyword evidence="7" id="KW-1185">Reference proteome</keyword>
<dbReference type="Proteomes" id="UP000007722">
    <property type="component" value="Chromosome"/>
</dbReference>
<keyword evidence="6" id="KW-0282">Flagellum</keyword>
<keyword evidence="6" id="KW-0969">Cilium</keyword>
<keyword evidence="5" id="KW-0472">Membrane</keyword>
<keyword evidence="3 4" id="KW-0974">Archaeal flagellum</keyword>
<gene>
    <name evidence="6" type="ordered locus">Mvol_1294</name>
</gene>
<keyword evidence="5" id="KW-0812">Transmembrane</keyword>
<organism evidence="6 7">
    <name type="scientific">Methanococcus voltae (strain ATCC BAA-1334 / A3)</name>
    <dbReference type="NCBI Taxonomy" id="456320"/>
    <lineage>
        <taxon>Archaea</taxon>
        <taxon>Methanobacteriati</taxon>
        <taxon>Methanobacteriota</taxon>
        <taxon>Methanomada group</taxon>
        <taxon>Methanococci</taxon>
        <taxon>Methanococcales</taxon>
        <taxon>Methanococcaceae</taxon>
        <taxon>Methanococcus</taxon>
    </lineage>
</organism>
<dbReference type="EMBL" id="CP002057">
    <property type="protein sequence ID" value="ADI36951.1"/>
    <property type="molecule type" value="Genomic_DNA"/>
</dbReference>
<dbReference type="PANTHER" id="PTHR35903:SF1">
    <property type="entry name" value="FLAGELLIN B1"/>
    <property type="match status" value="1"/>
</dbReference>